<dbReference type="AlphaFoldDB" id="A0A2N5S9I2"/>
<keyword evidence="1" id="KW-0175">Coiled coil</keyword>
<proteinExistence type="predicted"/>
<dbReference type="EMBL" id="PGCJ01001084">
    <property type="protein sequence ID" value="PLW09884.1"/>
    <property type="molecule type" value="Genomic_DNA"/>
</dbReference>
<dbReference type="OrthoDB" id="10431591at2759"/>
<accession>A0A2N5S9I2</accession>
<evidence type="ECO:0000313" key="4">
    <source>
        <dbReference type="Proteomes" id="UP000235388"/>
    </source>
</evidence>
<comment type="caution">
    <text evidence="3">The sequence shown here is derived from an EMBL/GenBank/DDBJ whole genome shotgun (WGS) entry which is preliminary data.</text>
</comment>
<feature type="compositionally biased region" description="Polar residues" evidence="2">
    <location>
        <begin position="155"/>
        <end position="164"/>
    </location>
</feature>
<feature type="compositionally biased region" description="Polar residues" evidence="2">
    <location>
        <begin position="1"/>
        <end position="13"/>
    </location>
</feature>
<organism evidence="3 4">
    <name type="scientific">Puccinia coronata f. sp. avenae</name>
    <dbReference type="NCBI Taxonomy" id="200324"/>
    <lineage>
        <taxon>Eukaryota</taxon>
        <taxon>Fungi</taxon>
        <taxon>Dikarya</taxon>
        <taxon>Basidiomycota</taxon>
        <taxon>Pucciniomycotina</taxon>
        <taxon>Pucciniomycetes</taxon>
        <taxon>Pucciniales</taxon>
        <taxon>Pucciniaceae</taxon>
        <taxon>Puccinia</taxon>
    </lineage>
</organism>
<feature type="region of interest" description="Disordered" evidence="2">
    <location>
        <begin position="1"/>
        <end position="56"/>
    </location>
</feature>
<feature type="region of interest" description="Disordered" evidence="2">
    <location>
        <begin position="155"/>
        <end position="178"/>
    </location>
</feature>
<reference evidence="3 4" key="1">
    <citation type="submission" date="2017-11" db="EMBL/GenBank/DDBJ databases">
        <title>De novo assembly and phasing of dikaryotic genomes from two isolates of Puccinia coronata f. sp. avenae, the causal agent of oat crown rust.</title>
        <authorList>
            <person name="Miller M.E."/>
            <person name="Zhang Y."/>
            <person name="Omidvar V."/>
            <person name="Sperschneider J."/>
            <person name="Schwessinger B."/>
            <person name="Raley C."/>
            <person name="Palmer J.M."/>
            <person name="Garnica D."/>
            <person name="Upadhyaya N."/>
            <person name="Rathjen J."/>
            <person name="Taylor J.M."/>
            <person name="Park R.F."/>
            <person name="Dodds P.N."/>
            <person name="Hirsch C.D."/>
            <person name="Kianian S.F."/>
            <person name="Figueroa M."/>
        </authorList>
    </citation>
    <scope>NUCLEOTIDE SEQUENCE [LARGE SCALE GENOMIC DNA]</scope>
    <source>
        <strain evidence="3">12NC29</strain>
    </source>
</reference>
<evidence type="ECO:0000313" key="3">
    <source>
        <dbReference type="EMBL" id="PLW09884.1"/>
    </source>
</evidence>
<sequence>MSANNHFSSTINNLPDDPAPPENVTANATHVSGKKEKYRTTSAQAGEPIHPSGSSFHDQITRHKVVLPPQPLSQLVELNCATAAIISSINGQIKEADLLLADGSNYTVWSDFIDKQLSTTKSEPSRNSPERTNTIVKNLSTAHGIPNKIMSARSVQPTAPSPFSTKRPGVSESHHQDTKLLDSQLKMIEQIERRATEREDCANKRAEAAERQAQELEALLLRKTP</sequence>
<evidence type="ECO:0000256" key="2">
    <source>
        <dbReference type="SAM" id="MobiDB-lite"/>
    </source>
</evidence>
<keyword evidence="4" id="KW-1185">Reference proteome</keyword>
<evidence type="ECO:0000256" key="1">
    <source>
        <dbReference type="SAM" id="Coils"/>
    </source>
</evidence>
<gene>
    <name evidence="3" type="ORF">PCANC_20020</name>
</gene>
<protein>
    <submittedName>
        <fullName evidence="3">Uncharacterized protein</fullName>
    </submittedName>
</protein>
<feature type="non-terminal residue" evidence="3">
    <location>
        <position position="225"/>
    </location>
</feature>
<name>A0A2N5S9I2_9BASI</name>
<dbReference type="Proteomes" id="UP000235388">
    <property type="component" value="Unassembled WGS sequence"/>
</dbReference>
<feature type="coiled-coil region" evidence="1">
    <location>
        <begin position="192"/>
        <end position="219"/>
    </location>
</feature>